<accession>A0A1L9T939</accession>
<protein>
    <recommendedName>
        <fullName evidence="1">Trehalose synthase N-terminal domain-containing protein</fullName>
    </recommendedName>
</protein>
<dbReference type="Gene3D" id="3.40.50.2000">
    <property type="entry name" value="Glycogen Phosphorylase B"/>
    <property type="match status" value="2"/>
</dbReference>
<dbReference type="Pfam" id="PF21269">
    <property type="entry name" value="TreT_GT1"/>
    <property type="match status" value="1"/>
</dbReference>
<evidence type="ECO:0000313" key="3">
    <source>
        <dbReference type="Proteomes" id="UP000184356"/>
    </source>
</evidence>
<dbReference type="RefSeq" id="XP_040699764.1">
    <property type="nucleotide sequence ID" value="XM_040849798.1"/>
</dbReference>
<reference evidence="3" key="1">
    <citation type="journal article" date="2017" name="Genome Biol.">
        <title>Comparative genomics reveals high biological diversity and specific adaptations in the industrially and medically important fungal genus Aspergillus.</title>
        <authorList>
            <person name="de Vries R.P."/>
            <person name="Riley R."/>
            <person name="Wiebenga A."/>
            <person name="Aguilar-Osorio G."/>
            <person name="Amillis S."/>
            <person name="Uchima C.A."/>
            <person name="Anderluh G."/>
            <person name="Asadollahi M."/>
            <person name="Askin M."/>
            <person name="Barry K."/>
            <person name="Battaglia E."/>
            <person name="Bayram O."/>
            <person name="Benocci T."/>
            <person name="Braus-Stromeyer S.A."/>
            <person name="Caldana C."/>
            <person name="Canovas D."/>
            <person name="Cerqueira G.C."/>
            <person name="Chen F."/>
            <person name="Chen W."/>
            <person name="Choi C."/>
            <person name="Clum A."/>
            <person name="Dos Santos R.A."/>
            <person name="Damasio A.R."/>
            <person name="Diallinas G."/>
            <person name="Emri T."/>
            <person name="Fekete E."/>
            <person name="Flipphi M."/>
            <person name="Freyberg S."/>
            <person name="Gallo A."/>
            <person name="Gournas C."/>
            <person name="Habgood R."/>
            <person name="Hainaut M."/>
            <person name="Harispe M.L."/>
            <person name="Henrissat B."/>
            <person name="Hilden K.S."/>
            <person name="Hope R."/>
            <person name="Hossain A."/>
            <person name="Karabika E."/>
            <person name="Karaffa L."/>
            <person name="Karanyi Z."/>
            <person name="Krasevec N."/>
            <person name="Kuo A."/>
            <person name="Kusch H."/>
            <person name="LaButti K."/>
            <person name="Lagendijk E.L."/>
            <person name="Lapidus A."/>
            <person name="Levasseur A."/>
            <person name="Lindquist E."/>
            <person name="Lipzen A."/>
            <person name="Logrieco A.F."/>
            <person name="MacCabe A."/>
            <person name="Maekelae M.R."/>
            <person name="Malavazi I."/>
            <person name="Melin P."/>
            <person name="Meyer V."/>
            <person name="Mielnichuk N."/>
            <person name="Miskei M."/>
            <person name="Molnar A.P."/>
            <person name="Mule G."/>
            <person name="Ngan C.Y."/>
            <person name="Orejas M."/>
            <person name="Orosz E."/>
            <person name="Ouedraogo J.P."/>
            <person name="Overkamp K.M."/>
            <person name="Park H.-S."/>
            <person name="Perrone G."/>
            <person name="Piumi F."/>
            <person name="Punt P.J."/>
            <person name="Ram A.F."/>
            <person name="Ramon A."/>
            <person name="Rauscher S."/>
            <person name="Record E."/>
            <person name="Riano-Pachon D.M."/>
            <person name="Robert V."/>
            <person name="Roehrig J."/>
            <person name="Ruller R."/>
            <person name="Salamov A."/>
            <person name="Salih N.S."/>
            <person name="Samson R.A."/>
            <person name="Sandor E."/>
            <person name="Sanguinetti M."/>
            <person name="Schuetze T."/>
            <person name="Sepcic K."/>
            <person name="Shelest E."/>
            <person name="Sherlock G."/>
            <person name="Sophianopoulou V."/>
            <person name="Squina F.M."/>
            <person name="Sun H."/>
            <person name="Susca A."/>
            <person name="Todd R.B."/>
            <person name="Tsang A."/>
            <person name="Unkles S.E."/>
            <person name="van de Wiele N."/>
            <person name="van Rossen-Uffink D."/>
            <person name="Oliveira J.V."/>
            <person name="Vesth T.C."/>
            <person name="Visser J."/>
            <person name="Yu J.-H."/>
            <person name="Zhou M."/>
            <person name="Andersen M.R."/>
            <person name="Archer D.B."/>
            <person name="Baker S.E."/>
            <person name="Benoit I."/>
            <person name="Brakhage A.A."/>
            <person name="Braus G.H."/>
            <person name="Fischer R."/>
            <person name="Frisvad J.C."/>
            <person name="Goldman G.H."/>
            <person name="Houbraken J."/>
            <person name="Oakley B."/>
            <person name="Pocsi I."/>
            <person name="Scazzocchio C."/>
            <person name="Seiboth B."/>
            <person name="vanKuyk P.A."/>
            <person name="Wortman J."/>
            <person name="Dyer P.S."/>
            <person name="Grigoriev I.V."/>
        </authorList>
    </citation>
    <scope>NUCLEOTIDE SEQUENCE [LARGE SCALE GENOMIC DNA]</scope>
    <source>
        <strain evidence="3">CBS 593.65</strain>
    </source>
</reference>
<evidence type="ECO:0000259" key="1">
    <source>
        <dbReference type="Pfam" id="PF21269"/>
    </source>
</evidence>
<name>A0A1L9T939_9EURO</name>
<dbReference type="STRING" id="1036612.A0A1L9T939"/>
<organism evidence="2 3">
    <name type="scientific">Aspergillus sydowii CBS 593.65</name>
    <dbReference type="NCBI Taxonomy" id="1036612"/>
    <lineage>
        <taxon>Eukaryota</taxon>
        <taxon>Fungi</taxon>
        <taxon>Dikarya</taxon>
        <taxon>Ascomycota</taxon>
        <taxon>Pezizomycotina</taxon>
        <taxon>Eurotiomycetes</taxon>
        <taxon>Eurotiomycetidae</taxon>
        <taxon>Eurotiales</taxon>
        <taxon>Aspergillaceae</taxon>
        <taxon>Aspergillus</taxon>
        <taxon>Aspergillus subgen. Nidulantes</taxon>
    </lineage>
</organism>
<dbReference type="AlphaFoldDB" id="A0A1L9T939"/>
<dbReference type="VEuPathDB" id="FungiDB:ASPSYDRAFT_60104"/>
<dbReference type="InterPro" id="IPR052078">
    <property type="entry name" value="Trehalose_Metab_GTase"/>
</dbReference>
<feature type="domain" description="Trehalose synthase N-terminal" evidence="1">
    <location>
        <begin position="224"/>
        <end position="371"/>
    </location>
</feature>
<keyword evidence="3" id="KW-1185">Reference proteome</keyword>
<dbReference type="Proteomes" id="UP000184356">
    <property type="component" value="Unassembled WGS sequence"/>
</dbReference>
<evidence type="ECO:0000313" key="2">
    <source>
        <dbReference type="EMBL" id="OJJ55958.1"/>
    </source>
</evidence>
<dbReference type="PANTHER" id="PTHR47779">
    <property type="entry name" value="SYNTHASE (CCG-9), PUTATIVE (AFU_ORTHOLOGUE AFUA_3G12100)-RELATED"/>
    <property type="match status" value="1"/>
</dbReference>
<gene>
    <name evidence="2" type="ORF">ASPSYDRAFT_60104</name>
</gene>
<dbReference type="OrthoDB" id="937291at2759"/>
<dbReference type="EMBL" id="KV878591">
    <property type="protein sequence ID" value="OJJ55958.1"/>
    <property type="molecule type" value="Genomic_DNA"/>
</dbReference>
<proteinExistence type="predicted"/>
<dbReference type="SUPFAM" id="SSF53756">
    <property type="entry name" value="UDP-Glycosyltransferase/glycogen phosphorylase"/>
    <property type="match status" value="1"/>
</dbReference>
<dbReference type="GeneID" id="63765871"/>
<dbReference type="InterPro" id="IPR049438">
    <property type="entry name" value="TreT_GT1"/>
</dbReference>
<dbReference type="PANTHER" id="PTHR47779:SF2">
    <property type="entry name" value="SHOCK TREHALOSE SYNTHASE, PUTATIVE (AFU_ORTHOLOGUE AFUA_5G14780)-RELATED"/>
    <property type="match status" value="1"/>
</dbReference>
<sequence length="653" mass="73324">MSSWADPPSTIVYAGISSLFTEDSSTRFAIVIRSSSELVNFFECTLPCQDRQEAATEVPILILDKLIQYRNVFHEKIAGIAIPRELSQRCPSLATKLWEVLDAVPLVIEQEKHRRAKGDQGELSTFLGWDEKQMDEQADSMVRKCITYFGVGHIPLVRLDLHGMVGVDNDFRVHLVDETGYQRTVDDSTWRLASYYADDLKRRQAKVAFFSVTPHARPDLPTRHALMRFARCLGVDFKWYVPRPRPQLLPVVRKVENILRCANAQGAHLGVDEELRILEWVYTTAKRYWLNDDGPLRPRAKGGADVVVISDAILSPLALISKQSDPKRPVIFENRLHVHNGNVQDKSSAEYQTWEFLRARLKDVDLLICQEPKGLAPPLMLGKDVGYMSPAVDQLDGRTKRLHDWDVTFYGREFNAMCRLGGKPVIDYPHEQYILHLAQLIPDEGTLCLLDAYKKFHHRRAADEADSPGRPVPRLLLCYSSSPNNDDSAPVYASIIAHIENTMPELIQSITIIQLRPPDQLWNVLISKAMAIVQLNDSEGIPEMLLDAAQKGKPVIVGKKCGYLSFLKEKVGAIVLDGDYTEGISHHLLRLAADVTSGRYQLGAESSTAINGRNTTVGNAASWFYLASKLSNGEVVDLGERDVYALAEEERGT</sequence>